<evidence type="ECO:0000256" key="1">
    <source>
        <dbReference type="SAM" id="MobiDB-lite"/>
    </source>
</evidence>
<reference evidence="2 3" key="1">
    <citation type="submission" date="2014-10" db="EMBL/GenBank/DDBJ databases">
        <title>Draft genome of the hookworm Ancylostoma caninum.</title>
        <authorList>
            <person name="Mitreva M."/>
        </authorList>
    </citation>
    <scope>NUCLEOTIDE SEQUENCE [LARGE SCALE GENOMIC DNA]</scope>
    <source>
        <strain evidence="2 3">Baltimore</strain>
    </source>
</reference>
<dbReference type="AlphaFoldDB" id="A0A368G689"/>
<proteinExistence type="predicted"/>
<gene>
    <name evidence="2" type="ORF">ANCCAN_14892</name>
</gene>
<feature type="compositionally biased region" description="Low complexity" evidence="1">
    <location>
        <begin position="51"/>
        <end position="67"/>
    </location>
</feature>
<evidence type="ECO:0000313" key="2">
    <source>
        <dbReference type="EMBL" id="RCN39198.1"/>
    </source>
</evidence>
<organism evidence="2 3">
    <name type="scientific">Ancylostoma caninum</name>
    <name type="common">Dog hookworm</name>
    <dbReference type="NCBI Taxonomy" id="29170"/>
    <lineage>
        <taxon>Eukaryota</taxon>
        <taxon>Metazoa</taxon>
        <taxon>Ecdysozoa</taxon>
        <taxon>Nematoda</taxon>
        <taxon>Chromadorea</taxon>
        <taxon>Rhabditida</taxon>
        <taxon>Rhabditina</taxon>
        <taxon>Rhabditomorpha</taxon>
        <taxon>Strongyloidea</taxon>
        <taxon>Ancylostomatidae</taxon>
        <taxon>Ancylostomatinae</taxon>
        <taxon>Ancylostoma</taxon>
    </lineage>
</organism>
<feature type="region of interest" description="Disordered" evidence="1">
    <location>
        <begin position="36"/>
        <end position="67"/>
    </location>
</feature>
<accession>A0A368G689</accession>
<protein>
    <submittedName>
        <fullName evidence="2">Uncharacterized protein</fullName>
    </submittedName>
</protein>
<keyword evidence="3" id="KW-1185">Reference proteome</keyword>
<dbReference type="Proteomes" id="UP000252519">
    <property type="component" value="Unassembled WGS sequence"/>
</dbReference>
<comment type="caution">
    <text evidence="2">The sequence shown here is derived from an EMBL/GenBank/DDBJ whole genome shotgun (WGS) entry which is preliminary data.</text>
</comment>
<sequence>MQPRIRHLLSARIRLLQIERIPPTVPVKEVSKKIFLAESTTPTPATPPPTEAQQQQQNRVNNQEPNR</sequence>
<dbReference type="EMBL" id="JOJR01000351">
    <property type="protein sequence ID" value="RCN39198.1"/>
    <property type="molecule type" value="Genomic_DNA"/>
</dbReference>
<name>A0A368G689_ANCCA</name>
<evidence type="ECO:0000313" key="3">
    <source>
        <dbReference type="Proteomes" id="UP000252519"/>
    </source>
</evidence>